<keyword evidence="8" id="KW-1185">Reference proteome</keyword>
<dbReference type="InterPro" id="IPR039262">
    <property type="entry name" value="DTWD2/TAPT"/>
</dbReference>
<keyword evidence="4" id="KW-0819">tRNA processing</keyword>
<dbReference type="OrthoDB" id="268835at2"/>
<evidence type="ECO:0000256" key="3">
    <source>
        <dbReference type="ARBA" id="ARBA00022691"/>
    </source>
</evidence>
<protein>
    <recommendedName>
        <fullName evidence="1">tRNA-uridine aminocarboxypropyltransferase</fullName>
        <ecNumber evidence="1">2.5.1.25</ecNumber>
    </recommendedName>
</protein>
<comment type="caution">
    <text evidence="7">The sequence shown here is derived from an EMBL/GenBank/DDBJ whole genome shotgun (WGS) entry which is preliminary data.</text>
</comment>
<proteinExistence type="inferred from homology"/>
<feature type="domain" description="DTW" evidence="6">
    <location>
        <begin position="1"/>
        <end position="199"/>
    </location>
</feature>
<evidence type="ECO:0000313" key="7">
    <source>
        <dbReference type="EMBL" id="EIC02548.1"/>
    </source>
</evidence>
<dbReference type="Pfam" id="PF03942">
    <property type="entry name" value="DTW"/>
    <property type="match status" value="1"/>
</dbReference>
<name>H7EIM0_9SPIR</name>
<dbReference type="AlphaFoldDB" id="H7EIM0"/>
<dbReference type="Proteomes" id="UP000003571">
    <property type="component" value="Unassembled WGS sequence"/>
</dbReference>
<dbReference type="STRING" id="907348.TresaDRAFT_2426"/>
<dbReference type="PANTHER" id="PTHR21392:SF0">
    <property type="entry name" value="TRNA-URIDINE AMINOCARBOXYPROPYLTRANSFERASE 2"/>
    <property type="match status" value="1"/>
</dbReference>
<evidence type="ECO:0000256" key="4">
    <source>
        <dbReference type="ARBA" id="ARBA00022694"/>
    </source>
</evidence>
<dbReference type="GO" id="GO:0008033">
    <property type="term" value="P:tRNA processing"/>
    <property type="evidence" value="ECO:0007669"/>
    <property type="project" value="UniProtKB-KW"/>
</dbReference>
<evidence type="ECO:0000256" key="5">
    <source>
        <dbReference type="ARBA" id="ARBA00034489"/>
    </source>
</evidence>
<dbReference type="PANTHER" id="PTHR21392">
    <property type="entry name" value="TRNA-URIDINE AMINOCARBOXYPROPYLTRANSFERASE 2"/>
    <property type="match status" value="1"/>
</dbReference>
<keyword evidence="3" id="KW-0949">S-adenosyl-L-methionine</keyword>
<organism evidence="7 8">
    <name type="scientific">Treponema saccharophilum DSM 2985</name>
    <dbReference type="NCBI Taxonomy" id="907348"/>
    <lineage>
        <taxon>Bacteria</taxon>
        <taxon>Pseudomonadati</taxon>
        <taxon>Spirochaetota</taxon>
        <taxon>Spirochaetia</taxon>
        <taxon>Spirochaetales</taxon>
        <taxon>Treponemataceae</taxon>
        <taxon>Treponema</taxon>
    </lineage>
</organism>
<dbReference type="SMART" id="SM01144">
    <property type="entry name" value="DTW"/>
    <property type="match status" value="1"/>
</dbReference>
<reference evidence="7 8" key="1">
    <citation type="submission" date="2011-09" db="EMBL/GenBank/DDBJ databases">
        <title>The draft genome of Treponema saccharophilum DSM 2985.</title>
        <authorList>
            <consortium name="US DOE Joint Genome Institute (JGI-PGF)"/>
            <person name="Lucas S."/>
            <person name="Copeland A."/>
            <person name="Lapidus A."/>
            <person name="Glavina del Rio T."/>
            <person name="Dalin E."/>
            <person name="Tice H."/>
            <person name="Bruce D."/>
            <person name="Goodwin L."/>
            <person name="Pitluck S."/>
            <person name="Peters L."/>
            <person name="Kyrpides N."/>
            <person name="Mavromatis K."/>
            <person name="Ivanova N."/>
            <person name="Markowitz V."/>
            <person name="Cheng J.-F."/>
            <person name="Hugenholtz P."/>
            <person name="Woyke T."/>
            <person name="Wu D."/>
            <person name="Gronow S."/>
            <person name="Wellnitz S."/>
            <person name="Brambilla E."/>
            <person name="Klenk H.-P."/>
            <person name="Eisen J.A."/>
        </authorList>
    </citation>
    <scope>NUCLEOTIDE SEQUENCE [LARGE SCALE GENOMIC DNA]</scope>
    <source>
        <strain evidence="7 8">DSM 2985</strain>
    </source>
</reference>
<sequence>MREICFKCLRPKDTCFCRFLAPFDPGVKFVFLMHPKEAKRQRTGTGRIAHAGLIDSEIIVGIDFTKNARLNELLGDPRYYPVLLYPGDDAWTAKTEGFKDEIGNRKLLAIIIDSTWFCSKKMLRFSPNITSLPKLSFSGGYESIFTFKREPKPEYISTIESCYYLIKELQSAGIVPQTDCECLMTAFKEMIKFQIQKENDRIEGKIPNTHATDFKYTRLKEMPKF</sequence>
<dbReference type="InterPro" id="IPR005636">
    <property type="entry name" value="DTW"/>
</dbReference>
<evidence type="ECO:0000313" key="8">
    <source>
        <dbReference type="Proteomes" id="UP000003571"/>
    </source>
</evidence>
<dbReference type="GO" id="GO:0016432">
    <property type="term" value="F:tRNA-uridine aminocarboxypropyltransferase activity"/>
    <property type="evidence" value="ECO:0007669"/>
    <property type="project" value="UniProtKB-EC"/>
</dbReference>
<comment type="similarity">
    <text evidence="5">Belongs to the TDD superfamily. DTWD2 family.</text>
</comment>
<dbReference type="EC" id="2.5.1.25" evidence="1"/>
<evidence type="ECO:0000256" key="1">
    <source>
        <dbReference type="ARBA" id="ARBA00012386"/>
    </source>
</evidence>
<evidence type="ECO:0000259" key="6">
    <source>
        <dbReference type="SMART" id="SM01144"/>
    </source>
</evidence>
<evidence type="ECO:0000256" key="2">
    <source>
        <dbReference type="ARBA" id="ARBA00022679"/>
    </source>
</evidence>
<dbReference type="RefSeq" id="WP_002702860.1">
    <property type="nucleotide sequence ID" value="NZ_AGRW01000037.1"/>
</dbReference>
<keyword evidence="2" id="KW-0808">Transferase</keyword>
<dbReference type="EMBL" id="AGRW01000037">
    <property type="protein sequence ID" value="EIC02548.1"/>
    <property type="molecule type" value="Genomic_DNA"/>
</dbReference>
<gene>
    <name evidence="7" type="ORF">TresaDRAFT_2426</name>
</gene>
<dbReference type="eggNOG" id="COG3148">
    <property type="taxonomic scope" value="Bacteria"/>
</dbReference>
<dbReference type="PATRIC" id="fig|907348.3.peg.673"/>
<accession>H7EIM0</accession>